<dbReference type="EMBL" id="CH473961">
    <property type="protein sequence ID" value="EDM00979.1"/>
    <property type="molecule type" value="Genomic_DNA"/>
</dbReference>
<reference evidence="2" key="1">
    <citation type="submission" date="2005-09" db="EMBL/GenBank/DDBJ databases">
        <authorList>
            <person name="Mural R.J."/>
            <person name="Li P.W."/>
            <person name="Adams M.D."/>
            <person name="Amanatides P.G."/>
            <person name="Baden-Tillson H."/>
            <person name="Barnstead M."/>
            <person name="Chin S.H."/>
            <person name="Dew I."/>
            <person name="Evans C.A."/>
            <person name="Ferriera S."/>
            <person name="Flanigan M."/>
            <person name="Fosler C."/>
            <person name="Glodek A."/>
            <person name="Gu Z."/>
            <person name="Holt R.A."/>
            <person name="Jennings D."/>
            <person name="Kraft C.L."/>
            <person name="Lu F."/>
            <person name="Nguyen T."/>
            <person name="Nusskern D.R."/>
            <person name="Pfannkoch C.M."/>
            <person name="Sitter C."/>
            <person name="Sutton G.G."/>
            <person name="Venter J.C."/>
            <person name="Wang Z."/>
            <person name="Woodage T."/>
            <person name="Zheng X.H."/>
            <person name="Zhong F."/>
        </authorList>
    </citation>
    <scope>NUCLEOTIDE SEQUENCE [LARGE SCALE GENOMIC DNA]</scope>
    <source>
        <strain>BN</strain>
        <strain evidence="2">Sprague-Dawley</strain>
    </source>
</reference>
<evidence type="ECO:0000313" key="1">
    <source>
        <dbReference type="EMBL" id="EDM00979.1"/>
    </source>
</evidence>
<feature type="non-terminal residue" evidence="1">
    <location>
        <position position="10"/>
    </location>
</feature>
<sequence>MDACIELSGA</sequence>
<proteinExistence type="predicted"/>
<protein>
    <submittedName>
        <fullName evidence="1">RCG41558</fullName>
    </submittedName>
</protein>
<name>A6IH31_RAT</name>
<accession>A6IH31</accession>
<dbReference type="Proteomes" id="UP000234681">
    <property type="component" value="Chromosome 2"/>
</dbReference>
<evidence type="ECO:0000313" key="2">
    <source>
        <dbReference type="Proteomes" id="UP000234681"/>
    </source>
</evidence>
<organism evidence="1 2">
    <name type="scientific">Rattus norvegicus</name>
    <name type="common">Rat</name>
    <dbReference type="NCBI Taxonomy" id="10116"/>
    <lineage>
        <taxon>Eukaryota</taxon>
        <taxon>Metazoa</taxon>
        <taxon>Chordata</taxon>
        <taxon>Craniata</taxon>
        <taxon>Vertebrata</taxon>
        <taxon>Euteleostomi</taxon>
        <taxon>Mammalia</taxon>
        <taxon>Eutheria</taxon>
        <taxon>Euarchontoglires</taxon>
        <taxon>Glires</taxon>
        <taxon>Rodentia</taxon>
        <taxon>Myomorpha</taxon>
        <taxon>Muroidea</taxon>
        <taxon>Muridae</taxon>
        <taxon>Murinae</taxon>
        <taxon>Rattus</taxon>
    </lineage>
</organism>
<gene>
    <name evidence="1" type="ORF">rCG_41558</name>
</gene>